<keyword evidence="2" id="KW-1185">Reference proteome</keyword>
<accession>C0EKC9</accession>
<sequence length="97" mass="10701">MWCAVGKGNLEIEQVLNRMFARFSFFQFAVADFGLPEGQKVHDLVLLAVGHLEPVQALFPTAQTAFAITFGISFTDTYTGTGDGEEIGLFHFVLLLM</sequence>
<protein>
    <submittedName>
        <fullName evidence="1">Uncharacterized protein</fullName>
    </submittedName>
</protein>
<proteinExistence type="predicted"/>
<dbReference type="AlphaFoldDB" id="C0EKC9"/>
<dbReference type="Proteomes" id="UP000004457">
    <property type="component" value="Unassembled WGS sequence"/>
</dbReference>
<evidence type="ECO:0000313" key="1">
    <source>
        <dbReference type="EMBL" id="EEG34497.1"/>
    </source>
</evidence>
<name>C0EKC9_NEIFL</name>
<reference evidence="1 2" key="1">
    <citation type="submission" date="2009-01" db="EMBL/GenBank/DDBJ databases">
        <authorList>
            <person name="Fulton L."/>
            <person name="Clifton S."/>
            <person name="Chinwalla A.T."/>
            <person name="Mitreva M."/>
            <person name="Sodergren E."/>
            <person name="Weinstock G."/>
            <person name="Clifton S."/>
            <person name="Dooling D.J."/>
            <person name="Fulton B."/>
            <person name="Minx P."/>
            <person name="Pepin K.H."/>
            <person name="Johnson M."/>
            <person name="Bhonagiri V."/>
            <person name="Nash W.E."/>
            <person name="Mardis E.R."/>
            <person name="Wilson R.K."/>
        </authorList>
    </citation>
    <scope>NUCLEOTIDE SEQUENCE [LARGE SCALE GENOMIC DNA]</scope>
    <source>
        <strain evidence="1 2">NRL30031/H210</strain>
    </source>
</reference>
<comment type="caution">
    <text evidence="1">The sequence shown here is derived from an EMBL/GenBank/DDBJ whole genome shotgun (WGS) entry which is preliminary data.</text>
</comment>
<gene>
    <name evidence="1" type="ORF">NEIFLAOT_00373</name>
</gene>
<evidence type="ECO:0000313" key="2">
    <source>
        <dbReference type="Proteomes" id="UP000004457"/>
    </source>
</evidence>
<dbReference type="EMBL" id="ACEN01000009">
    <property type="protein sequence ID" value="EEG34497.1"/>
    <property type="molecule type" value="Genomic_DNA"/>
</dbReference>
<organism evidence="1 2">
    <name type="scientific">Neisseria flavescens NRL30031/H210</name>
    <dbReference type="NCBI Taxonomy" id="546264"/>
    <lineage>
        <taxon>Bacteria</taxon>
        <taxon>Pseudomonadati</taxon>
        <taxon>Pseudomonadota</taxon>
        <taxon>Betaproteobacteria</taxon>
        <taxon>Neisseriales</taxon>
        <taxon>Neisseriaceae</taxon>
        <taxon>Neisseria</taxon>
    </lineage>
</organism>